<keyword evidence="1" id="KW-0233">DNA recombination</keyword>
<dbReference type="GO" id="GO:0006310">
    <property type="term" value="P:DNA recombination"/>
    <property type="evidence" value="ECO:0007669"/>
    <property type="project" value="UniProtKB-KW"/>
</dbReference>
<dbReference type="CDD" id="cd00397">
    <property type="entry name" value="DNA_BRE_C"/>
    <property type="match status" value="1"/>
</dbReference>
<protein>
    <recommendedName>
        <fullName evidence="2">Tyr recombinase domain-containing protein</fullName>
    </recommendedName>
</protein>
<dbReference type="Pfam" id="PF00589">
    <property type="entry name" value="Phage_integrase"/>
    <property type="match status" value="1"/>
</dbReference>
<dbReference type="InterPro" id="IPR011010">
    <property type="entry name" value="DNA_brk_join_enz"/>
</dbReference>
<name>A0A178MMU3_9PROT</name>
<dbReference type="GO" id="GO:0003677">
    <property type="term" value="F:DNA binding"/>
    <property type="evidence" value="ECO:0007669"/>
    <property type="project" value="InterPro"/>
</dbReference>
<gene>
    <name evidence="3" type="ORF">A6A04_19470</name>
</gene>
<feature type="domain" description="Tyr recombinase" evidence="2">
    <location>
        <begin position="358"/>
        <end position="557"/>
    </location>
</feature>
<evidence type="ECO:0000313" key="4">
    <source>
        <dbReference type="Proteomes" id="UP000078428"/>
    </source>
</evidence>
<evidence type="ECO:0000313" key="3">
    <source>
        <dbReference type="EMBL" id="OAN49408.1"/>
    </source>
</evidence>
<organism evidence="3 4">
    <name type="scientific">Paramagnetospirillum marisnigri</name>
    <dbReference type="NCBI Taxonomy" id="1285242"/>
    <lineage>
        <taxon>Bacteria</taxon>
        <taxon>Pseudomonadati</taxon>
        <taxon>Pseudomonadota</taxon>
        <taxon>Alphaproteobacteria</taxon>
        <taxon>Rhodospirillales</taxon>
        <taxon>Magnetospirillaceae</taxon>
        <taxon>Paramagnetospirillum</taxon>
    </lineage>
</organism>
<keyword evidence="4" id="KW-1185">Reference proteome</keyword>
<dbReference type="Gene3D" id="1.10.443.10">
    <property type="entry name" value="Intergrase catalytic core"/>
    <property type="match status" value="1"/>
</dbReference>
<evidence type="ECO:0000256" key="1">
    <source>
        <dbReference type="ARBA" id="ARBA00023172"/>
    </source>
</evidence>
<comment type="caution">
    <text evidence="3">The sequence shown here is derived from an EMBL/GenBank/DDBJ whole genome shotgun (WGS) entry which is preliminary data.</text>
</comment>
<proteinExistence type="predicted"/>
<dbReference type="Proteomes" id="UP000078428">
    <property type="component" value="Unassembled WGS sequence"/>
</dbReference>
<dbReference type="SUPFAM" id="SSF56349">
    <property type="entry name" value="DNA breaking-rejoining enzymes"/>
    <property type="match status" value="1"/>
</dbReference>
<evidence type="ECO:0000259" key="2">
    <source>
        <dbReference type="PROSITE" id="PS51898"/>
    </source>
</evidence>
<dbReference type="InterPro" id="IPR013762">
    <property type="entry name" value="Integrase-like_cat_sf"/>
</dbReference>
<reference evidence="3 4" key="1">
    <citation type="submission" date="2016-04" db="EMBL/GenBank/DDBJ databases">
        <title>Draft genome sequence of freshwater magnetotactic bacteria Magnetospirillum marisnigri SP-1 and Magnetospirillum moscoviense BB-1.</title>
        <authorList>
            <person name="Koziaeva V."/>
            <person name="Dziuba M.V."/>
            <person name="Ivanov T.M."/>
            <person name="Kuznetsov B."/>
            <person name="Grouzdev D.S."/>
        </authorList>
    </citation>
    <scope>NUCLEOTIDE SEQUENCE [LARGE SCALE GENOMIC DNA]</scope>
    <source>
        <strain evidence="3 4">SP-1</strain>
    </source>
</reference>
<sequence length="578" mass="64598">MQLIALNPDLTPKQKTDLTWGVTGIASLVSPISLEGAVNIAAINAKLKGFTPPMANIAPQTFSNMKCRFRAACEIAGILVQPGKNQGALSVVWKQLLAMVPDDWDRRRLSRFAHYAGQQGWKPEDITTEHMLRFLALLAHHAINGQEWDSYTRTCKTWNKQVKTIPGWPGTVVEIIRKRDPYMVSMDALHPVLRAVLLAYLDILAGGGDPLDGDAPVFLKGITRKSLSPVTIKLRRTQIMQYVSALVAQGYPLDTLASVDAITTTKAITDAMDFFFHRAGDKMATQIQYIALAVRGLLHHHITGRLRHGIRVDKYRPASLSNQFSDPRIDLLDQIIREARPQERGLVAKNKKCNAQFDDPRNLAKLLHLPRRLLKQVAKTGGKDGVRLAEIALAIEFLLMCPIRISNLVGIDLDRHILKSSSGKKAVFRLSIPKGEVKNKHEIEFEFPDHLARMLERHINLYRPQLSGAGSTWLFPSTDGGPRLYKLMTRQISGIIRTHTGLIITSHQFRHLAGKMFLDGHPVGHETVRQVLGHASIDTTTQYYTGNDQVKSGRAYDKAVLALRDSTKFITTKKRTKS</sequence>
<dbReference type="InterPro" id="IPR002104">
    <property type="entry name" value="Integrase_catalytic"/>
</dbReference>
<accession>A0A178MMU3</accession>
<dbReference type="EMBL" id="LWQT01000064">
    <property type="protein sequence ID" value="OAN49408.1"/>
    <property type="molecule type" value="Genomic_DNA"/>
</dbReference>
<dbReference type="GO" id="GO:0015074">
    <property type="term" value="P:DNA integration"/>
    <property type="evidence" value="ECO:0007669"/>
    <property type="project" value="InterPro"/>
</dbReference>
<dbReference type="AlphaFoldDB" id="A0A178MMU3"/>
<dbReference type="STRING" id="1285242.A6A04_19470"/>
<dbReference type="PROSITE" id="PS51898">
    <property type="entry name" value="TYR_RECOMBINASE"/>
    <property type="match status" value="1"/>
</dbReference>